<name>A0AA86VVS0_9FABA</name>
<dbReference type="SUPFAM" id="SSF56112">
    <property type="entry name" value="Protein kinase-like (PK-like)"/>
    <property type="match status" value="1"/>
</dbReference>
<sequence length="807" mass="89060">MGPTAKKESYGLWVEDRVIGFSAAFLFTASHPVPPNAAAAAFVDCHLWVGQCGLPGLRISWNLVRESFLLLGFLQNGSDLSPGKSLDGSFRKSSSVISASTVSGTSGLSNISRRVFKGLKEYGRKLVDLELFTQYLEEWVLENLNGDSADGMQSFRSPFTTDELCKLDLALEGVPFQQLVRMPIFSNISDELIEDQYLAAEDFLHAIIIGLWRTFWHKSGPLPLCVSCPSHIGSKLSSVEKAISRGRLREMRGLALISKTVTDSRFKWDHMVEFALFKPEVFLDNSRLPVSTICEALFYGFHILVSRSLSKISSINSDSVFLLVLDSKCGAVMKFSSDLGKLDLLNSSDPYLSVAEWIKTYAEIGITPVEPIWNRLGNPNWGDIGTLQVLLATFYSIAQWNGPPRKSVASLISDHSLRLQKRRTECCIIDTENALVPYHATTDYQAGEIVEFDQNEPFSNSQASRLKLRCGDILVLDDPQQGQKSFQIHESLVGGNYYLYSAVCLDHPSQLLTLYVGAHPSRLEPSLEDMSLWYQVQRQTKVLNILRNQGILSKYLPEIVASGRILHSGPCNKESPGGRCDHPWCGTPILVTSPIGEPLSSVAANEGSFSADEATRLCRDCLAALRSAAMANVQHGDICPENIIRVVEKQGVRNQASMYVPISWGRAVLEDRDSPAINLQFSSSHALQHGKLCPSSDAESIVYILYFICGGTMSLQDSIESALQWRERSWAKRLIQQHIGQVSALLKAFADYVDSLCGTPYPVDYDIWLKRLNKAVEGSTDKGKGIEDVPITLRLEDAAGSSGASGP</sequence>
<dbReference type="Gramene" id="rna-AYBTSS11_LOCUS26836">
    <property type="protein sequence ID" value="CAJ1974754.1"/>
    <property type="gene ID" value="gene-AYBTSS11_LOCUS26836"/>
</dbReference>
<dbReference type="PANTHER" id="PTHR35118:SF2">
    <property type="entry name" value="PROTEIN KINASE DOMAIN-CONTAINING PROTEIN"/>
    <property type="match status" value="1"/>
</dbReference>
<dbReference type="EMBL" id="OY731406">
    <property type="protein sequence ID" value="CAJ1974754.1"/>
    <property type="molecule type" value="Genomic_DNA"/>
</dbReference>
<protein>
    <submittedName>
        <fullName evidence="1">Uncharacterized protein</fullName>
    </submittedName>
</protein>
<dbReference type="AlphaFoldDB" id="A0AA86VVS0"/>
<proteinExistence type="predicted"/>
<dbReference type="Proteomes" id="UP001189624">
    <property type="component" value="Chromosome 9"/>
</dbReference>
<dbReference type="PANTHER" id="PTHR35118">
    <property type="entry name" value="KINASE FAMILY PROTEIN"/>
    <property type="match status" value="1"/>
</dbReference>
<reference evidence="1" key="1">
    <citation type="submission" date="2023-10" db="EMBL/GenBank/DDBJ databases">
        <authorList>
            <person name="Domelevo Entfellner J.-B."/>
        </authorList>
    </citation>
    <scope>NUCLEOTIDE SEQUENCE</scope>
</reference>
<dbReference type="Gene3D" id="1.10.510.10">
    <property type="entry name" value="Transferase(Phosphotransferase) domain 1"/>
    <property type="match status" value="1"/>
</dbReference>
<dbReference type="InterPro" id="IPR011009">
    <property type="entry name" value="Kinase-like_dom_sf"/>
</dbReference>
<keyword evidence="2" id="KW-1185">Reference proteome</keyword>
<evidence type="ECO:0000313" key="1">
    <source>
        <dbReference type="EMBL" id="CAJ1974754.1"/>
    </source>
</evidence>
<gene>
    <name evidence="1" type="ORF">AYBTSS11_LOCUS26836</name>
</gene>
<organism evidence="1 2">
    <name type="scientific">Sphenostylis stenocarpa</name>
    <dbReference type="NCBI Taxonomy" id="92480"/>
    <lineage>
        <taxon>Eukaryota</taxon>
        <taxon>Viridiplantae</taxon>
        <taxon>Streptophyta</taxon>
        <taxon>Embryophyta</taxon>
        <taxon>Tracheophyta</taxon>
        <taxon>Spermatophyta</taxon>
        <taxon>Magnoliopsida</taxon>
        <taxon>eudicotyledons</taxon>
        <taxon>Gunneridae</taxon>
        <taxon>Pentapetalae</taxon>
        <taxon>rosids</taxon>
        <taxon>fabids</taxon>
        <taxon>Fabales</taxon>
        <taxon>Fabaceae</taxon>
        <taxon>Papilionoideae</taxon>
        <taxon>50 kb inversion clade</taxon>
        <taxon>NPAAA clade</taxon>
        <taxon>indigoferoid/millettioid clade</taxon>
        <taxon>Phaseoleae</taxon>
        <taxon>Sphenostylis</taxon>
    </lineage>
</organism>
<accession>A0AA86VVS0</accession>
<evidence type="ECO:0000313" key="2">
    <source>
        <dbReference type="Proteomes" id="UP001189624"/>
    </source>
</evidence>